<keyword evidence="21" id="KW-1185">Reference proteome</keyword>
<dbReference type="FunFam" id="3.30.565.10:FF:000010">
    <property type="entry name" value="Sensor histidine kinase RcsC"/>
    <property type="match status" value="1"/>
</dbReference>
<dbReference type="SMART" id="SM00388">
    <property type="entry name" value="HisKA"/>
    <property type="match status" value="1"/>
</dbReference>
<evidence type="ECO:0000256" key="7">
    <source>
        <dbReference type="ARBA" id="ARBA00022741"/>
    </source>
</evidence>
<comment type="catalytic activity">
    <reaction evidence="1">
        <text>ATP + protein L-histidine = ADP + protein N-phospho-L-histidine.</text>
        <dbReference type="EC" id="2.7.13.3"/>
    </reaction>
</comment>
<evidence type="ECO:0000256" key="2">
    <source>
        <dbReference type="ARBA" id="ARBA00004370"/>
    </source>
</evidence>
<dbReference type="SMART" id="SM00387">
    <property type="entry name" value="HATPase_c"/>
    <property type="match status" value="1"/>
</dbReference>
<evidence type="ECO:0000256" key="12">
    <source>
        <dbReference type="ARBA" id="ARBA00023136"/>
    </source>
</evidence>
<reference evidence="20" key="1">
    <citation type="submission" date="2021-03" db="EMBL/GenBank/DDBJ databases">
        <title>Description of Psychrosphaera ytuae sp. nov. isolated from deep sea sediment of South China Sea.</title>
        <authorList>
            <person name="Zhang J."/>
            <person name="Xu X.-D."/>
        </authorList>
    </citation>
    <scope>NUCLEOTIDE SEQUENCE</scope>
    <source>
        <strain evidence="20">MTZ26</strain>
    </source>
</reference>
<dbReference type="PROSITE" id="PS50109">
    <property type="entry name" value="HIS_KIN"/>
    <property type="match status" value="1"/>
</dbReference>
<name>A0A975DD43_9GAMM</name>
<dbReference type="GO" id="GO:0005886">
    <property type="term" value="C:plasma membrane"/>
    <property type="evidence" value="ECO:0007669"/>
    <property type="project" value="UniProtKB-SubCell"/>
</dbReference>
<evidence type="ECO:0000256" key="1">
    <source>
        <dbReference type="ARBA" id="ARBA00000085"/>
    </source>
</evidence>
<dbReference type="Gene3D" id="3.40.50.2300">
    <property type="match status" value="1"/>
</dbReference>
<keyword evidence="7" id="KW-0547">Nucleotide-binding</keyword>
<keyword evidence="4 14" id="KW-0597">Phosphoprotein</keyword>
<dbReference type="SUPFAM" id="SSF47226">
    <property type="entry name" value="Histidine-containing phosphotransfer domain, HPT domain"/>
    <property type="match status" value="1"/>
</dbReference>
<dbReference type="PROSITE" id="PS50894">
    <property type="entry name" value="HPT"/>
    <property type="match status" value="1"/>
</dbReference>
<dbReference type="CDD" id="cd00130">
    <property type="entry name" value="PAS"/>
    <property type="match status" value="1"/>
</dbReference>
<dbReference type="SUPFAM" id="SSF55874">
    <property type="entry name" value="ATPase domain of HSP90 chaperone/DNA topoisomerase II/histidine kinase"/>
    <property type="match status" value="1"/>
</dbReference>
<dbReference type="RefSeq" id="WP_208832950.1">
    <property type="nucleotide sequence ID" value="NZ_CP072110.1"/>
</dbReference>
<dbReference type="InterPro" id="IPR003661">
    <property type="entry name" value="HisK_dim/P_dom"/>
</dbReference>
<evidence type="ECO:0000256" key="3">
    <source>
        <dbReference type="ARBA" id="ARBA00012438"/>
    </source>
</evidence>
<keyword evidence="10 15" id="KW-1133">Transmembrane helix</keyword>
<evidence type="ECO:0000256" key="6">
    <source>
        <dbReference type="ARBA" id="ARBA00022692"/>
    </source>
</evidence>
<dbReference type="Pfam" id="PF00072">
    <property type="entry name" value="Response_reg"/>
    <property type="match status" value="1"/>
</dbReference>
<feature type="domain" description="PAS" evidence="18">
    <location>
        <begin position="448"/>
        <end position="518"/>
    </location>
</feature>
<dbReference type="Pfam" id="PF02518">
    <property type="entry name" value="HATPase_c"/>
    <property type="match status" value="1"/>
</dbReference>
<dbReference type="CDD" id="cd17546">
    <property type="entry name" value="REC_hyHK_CKI1_RcsC-like"/>
    <property type="match status" value="1"/>
</dbReference>
<evidence type="ECO:0000256" key="14">
    <source>
        <dbReference type="PROSITE-ProRule" id="PRU00169"/>
    </source>
</evidence>
<dbReference type="InterPro" id="IPR036641">
    <property type="entry name" value="HPT_dom_sf"/>
</dbReference>
<evidence type="ECO:0000256" key="8">
    <source>
        <dbReference type="ARBA" id="ARBA00022777"/>
    </source>
</evidence>
<evidence type="ECO:0000256" key="11">
    <source>
        <dbReference type="ARBA" id="ARBA00023012"/>
    </source>
</evidence>
<dbReference type="Pfam" id="PF08448">
    <property type="entry name" value="PAS_4"/>
    <property type="match status" value="1"/>
</dbReference>
<feature type="modified residue" description="Phosphohistidine" evidence="13">
    <location>
        <position position="1146"/>
    </location>
</feature>
<dbReference type="InterPro" id="IPR035965">
    <property type="entry name" value="PAS-like_dom_sf"/>
</dbReference>
<keyword evidence="9" id="KW-0067">ATP-binding</keyword>
<dbReference type="SMART" id="SM00448">
    <property type="entry name" value="REC"/>
    <property type="match status" value="1"/>
</dbReference>
<evidence type="ECO:0000256" key="15">
    <source>
        <dbReference type="SAM" id="Phobius"/>
    </source>
</evidence>
<feature type="domain" description="Response regulatory" evidence="17">
    <location>
        <begin position="946"/>
        <end position="1062"/>
    </location>
</feature>
<dbReference type="InterPro" id="IPR036890">
    <property type="entry name" value="HATPase_C_sf"/>
</dbReference>
<dbReference type="InterPro" id="IPR036097">
    <property type="entry name" value="HisK_dim/P_sf"/>
</dbReference>
<dbReference type="Proteomes" id="UP000682739">
    <property type="component" value="Chromosome"/>
</dbReference>
<keyword evidence="8" id="KW-0418">Kinase</keyword>
<evidence type="ECO:0000259" key="19">
    <source>
        <dbReference type="PROSITE" id="PS50894"/>
    </source>
</evidence>
<dbReference type="EC" id="2.7.13.3" evidence="3"/>
<accession>A0A975DD43</accession>
<dbReference type="Gene3D" id="1.10.287.130">
    <property type="match status" value="1"/>
</dbReference>
<gene>
    <name evidence="20" type="ORF">J1N51_05460</name>
</gene>
<dbReference type="PANTHER" id="PTHR45339:SF5">
    <property type="entry name" value="HISTIDINE KINASE"/>
    <property type="match status" value="1"/>
</dbReference>
<feature type="transmembrane region" description="Helical" evidence="15">
    <location>
        <begin position="344"/>
        <end position="367"/>
    </location>
</feature>
<comment type="subcellular location">
    <subcellularLocation>
        <location evidence="2">Membrane</location>
    </subcellularLocation>
</comment>
<feature type="domain" description="Histidine kinase" evidence="16">
    <location>
        <begin position="591"/>
        <end position="812"/>
    </location>
</feature>
<dbReference type="CDD" id="cd00082">
    <property type="entry name" value="HisKA"/>
    <property type="match status" value="1"/>
</dbReference>
<dbReference type="CDD" id="cd16922">
    <property type="entry name" value="HATPase_EvgS-ArcB-TorS-like"/>
    <property type="match status" value="1"/>
</dbReference>
<evidence type="ECO:0000256" key="4">
    <source>
        <dbReference type="ARBA" id="ARBA00022553"/>
    </source>
</evidence>
<dbReference type="SMART" id="SM00091">
    <property type="entry name" value="PAS"/>
    <property type="match status" value="1"/>
</dbReference>
<dbReference type="InterPro" id="IPR013656">
    <property type="entry name" value="PAS_4"/>
</dbReference>
<evidence type="ECO:0000313" key="21">
    <source>
        <dbReference type="Proteomes" id="UP000682739"/>
    </source>
</evidence>
<evidence type="ECO:0000259" key="17">
    <source>
        <dbReference type="PROSITE" id="PS50110"/>
    </source>
</evidence>
<evidence type="ECO:0000259" key="16">
    <source>
        <dbReference type="PROSITE" id="PS50109"/>
    </source>
</evidence>
<evidence type="ECO:0000256" key="5">
    <source>
        <dbReference type="ARBA" id="ARBA00022679"/>
    </source>
</evidence>
<dbReference type="PROSITE" id="PS50112">
    <property type="entry name" value="PAS"/>
    <property type="match status" value="1"/>
</dbReference>
<dbReference type="Gene3D" id="3.30.450.20">
    <property type="entry name" value="PAS domain"/>
    <property type="match status" value="1"/>
</dbReference>
<dbReference type="InterPro" id="IPR011006">
    <property type="entry name" value="CheY-like_superfamily"/>
</dbReference>
<dbReference type="InterPro" id="IPR000014">
    <property type="entry name" value="PAS"/>
</dbReference>
<feature type="modified residue" description="4-aspartylphosphate" evidence="14">
    <location>
        <position position="995"/>
    </location>
</feature>
<sequence>MNSFVKGKIAKIIVLGLFIMVVGTTIVSSRFAIERKAELISSEFDAHQERVSSLDEQFNGLVTQLSSAARVLNSSIEQNARFEQEYNQFGDESNIIELRYSLLQIPLLSPSKKQNLQNVFDPNVHYVLLNDATFLPLLKLLKESPLVTDSALIADVGNHEFQLASLTDDFDLPLPLMDWLDQNRDRWLNNTEVGEVEFVPPYIYRGEPKNYVVVNVPVTNFKPVYLVLELHSHTLNFVNSTDEKYVLWQTANQRVVASNIDVSQDYSANIQSLLATRYIPSSWHELAFADRLNIATASTTSLVENTASPGSQWLIWQSEFKYAPLNVFVFKEANQLVSQWHKDVFVYALQMFTLGGLCLLVFIWGVYTVLFKPFSLLMGYIEQQNSLYELDDVEPPSGWEPWFEKINNSFSDNRKLFNSLVAKNKELDDKVQERTRALQLQTMQKDRNLALNRAIINSMPDLIYYKNVDGTFVGCNRAFEKFTGVKEADLVTNLVEDVFEADVAAELSKFDFQALKGRRLFSAKVWHSSETSGDVYINWLVSPVVNLEGELLGTVSLGRDITEQETSFRQVEQARNAAESANVAKTEFIANMSHEIRTPMHAILGMIELLNNAQPSPIQKSYLTVAESSSRHMLKVINEILDFSKMNAGKLDLNIEPVDFNEIMDISFANSLSSAMEKELLLDIDLPLDFPVAILADKIRLSQIFTNLINNAVKFTDKGSVVLSAKILAQTDGEYTIAFSVTDTGRGIAKEQQQKVFDAFAQADASTTRQYGGTGLGLAIVFQLVELMDGEITLESELDEGTTVTVTMTLKGHAKNRFSINHLSNWLLFEPKTANAELLANKLRSAKQLVRVAHSHSELSDSRFDVLICRPELLIMVPDNIIQAIKSGEVEYQPIVFNISHFVSSELDDLPFRQLLSLPFTSWDLINNQDSRVDLTENEIRLDHLDILVVEDNYVNQQVMRMILESSGARVHIAENGLAALRKLNESKYDAVLLDIQMPVMDGLTCARKIRESSQFNNVPILAMTAHSAREDYERSFEAGIDVHLEKPIDKANLLKVIDSYTKEGESGKFVPIPASIGDAEAKKSEVNLSELPVIDKKALLSQFANDENTMQKLLVIFLKSKEKEMSQFVEQLKTQISPDVFAKLHNFQGMLANIRAEKAVEATKRLRIALKQGEKLETTRAIALWQSVITELFGFLRKFD</sequence>
<dbReference type="Pfam" id="PF00512">
    <property type="entry name" value="HisKA"/>
    <property type="match status" value="1"/>
</dbReference>
<evidence type="ECO:0000259" key="18">
    <source>
        <dbReference type="PROSITE" id="PS50112"/>
    </source>
</evidence>
<organism evidence="20 21">
    <name type="scientific">Psychrosphaera ytuae</name>
    <dbReference type="NCBI Taxonomy" id="2820710"/>
    <lineage>
        <taxon>Bacteria</taxon>
        <taxon>Pseudomonadati</taxon>
        <taxon>Pseudomonadota</taxon>
        <taxon>Gammaproteobacteria</taxon>
        <taxon>Alteromonadales</taxon>
        <taxon>Pseudoalteromonadaceae</taxon>
        <taxon>Psychrosphaera</taxon>
    </lineage>
</organism>
<dbReference type="Gene3D" id="1.20.120.160">
    <property type="entry name" value="HPT domain"/>
    <property type="match status" value="1"/>
</dbReference>
<feature type="transmembrane region" description="Helical" evidence="15">
    <location>
        <begin position="12"/>
        <end position="33"/>
    </location>
</feature>
<dbReference type="FunFam" id="1.10.287.130:FF:000004">
    <property type="entry name" value="Ethylene receptor 1"/>
    <property type="match status" value="1"/>
</dbReference>
<dbReference type="EMBL" id="CP072110">
    <property type="protein sequence ID" value="QTH64896.1"/>
    <property type="molecule type" value="Genomic_DNA"/>
</dbReference>
<proteinExistence type="predicted"/>
<feature type="domain" description="HPt" evidence="19">
    <location>
        <begin position="1107"/>
        <end position="1201"/>
    </location>
</feature>
<dbReference type="InterPro" id="IPR001789">
    <property type="entry name" value="Sig_transdc_resp-reg_receiver"/>
</dbReference>
<dbReference type="InterPro" id="IPR005467">
    <property type="entry name" value="His_kinase_dom"/>
</dbReference>
<dbReference type="GO" id="GO:0000155">
    <property type="term" value="F:phosphorelay sensor kinase activity"/>
    <property type="evidence" value="ECO:0007669"/>
    <property type="project" value="InterPro"/>
</dbReference>
<dbReference type="NCBIfam" id="TIGR00229">
    <property type="entry name" value="sensory_box"/>
    <property type="match status" value="1"/>
</dbReference>
<dbReference type="InterPro" id="IPR003594">
    <property type="entry name" value="HATPase_dom"/>
</dbReference>
<dbReference type="GO" id="GO:0005524">
    <property type="term" value="F:ATP binding"/>
    <property type="evidence" value="ECO:0007669"/>
    <property type="project" value="UniProtKB-KW"/>
</dbReference>
<dbReference type="PANTHER" id="PTHR45339">
    <property type="entry name" value="HYBRID SIGNAL TRANSDUCTION HISTIDINE KINASE J"/>
    <property type="match status" value="1"/>
</dbReference>
<dbReference type="Gene3D" id="3.30.565.10">
    <property type="entry name" value="Histidine kinase-like ATPase, C-terminal domain"/>
    <property type="match status" value="1"/>
</dbReference>
<dbReference type="SUPFAM" id="SSF55785">
    <property type="entry name" value="PYP-like sensor domain (PAS domain)"/>
    <property type="match status" value="1"/>
</dbReference>
<keyword evidence="6 15" id="KW-0812">Transmembrane</keyword>
<dbReference type="KEGG" id="psym:J1N51_05460"/>
<keyword evidence="12 15" id="KW-0472">Membrane</keyword>
<dbReference type="AlphaFoldDB" id="A0A975DD43"/>
<keyword evidence="5" id="KW-0808">Transferase</keyword>
<evidence type="ECO:0000313" key="20">
    <source>
        <dbReference type="EMBL" id="QTH64896.1"/>
    </source>
</evidence>
<dbReference type="SUPFAM" id="SSF52172">
    <property type="entry name" value="CheY-like"/>
    <property type="match status" value="1"/>
</dbReference>
<dbReference type="PRINTS" id="PR00344">
    <property type="entry name" value="BCTRLSENSOR"/>
</dbReference>
<protein>
    <recommendedName>
        <fullName evidence="3">histidine kinase</fullName>
        <ecNumber evidence="3">2.7.13.3</ecNumber>
    </recommendedName>
</protein>
<evidence type="ECO:0000256" key="9">
    <source>
        <dbReference type="ARBA" id="ARBA00022840"/>
    </source>
</evidence>
<dbReference type="InterPro" id="IPR004358">
    <property type="entry name" value="Sig_transdc_His_kin-like_C"/>
</dbReference>
<dbReference type="InterPro" id="IPR008207">
    <property type="entry name" value="Sig_transdc_His_kin_Hpt_dom"/>
</dbReference>
<keyword evidence="11" id="KW-0902">Two-component regulatory system</keyword>
<dbReference type="SUPFAM" id="SSF47384">
    <property type="entry name" value="Homodimeric domain of signal transducing histidine kinase"/>
    <property type="match status" value="1"/>
</dbReference>
<dbReference type="PROSITE" id="PS50110">
    <property type="entry name" value="RESPONSE_REGULATORY"/>
    <property type="match status" value="1"/>
</dbReference>
<evidence type="ECO:0000256" key="10">
    <source>
        <dbReference type="ARBA" id="ARBA00022989"/>
    </source>
</evidence>
<evidence type="ECO:0000256" key="13">
    <source>
        <dbReference type="PROSITE-ProRule" id="PRU00110"/>
    </source>
</evidence>